<dbReference type="GO" id="GO:0003677">
    <property type="term" value="F:DNA binding"/>
    <property type="evidence" value="ECO:0007669"/>
    <property type="project" value="UniProtKB-KW"/>
</dbReference>
<dbReference type="GO" id="GO:0016987">
    <property type="term" value="F:sigma factor activity"/>
    <property type="evidence" value="ECO:0007669"/>
    <property type="project" value="UniProtKB-KW"/>
</dbReference>
<organism evidence="5 6">
    <name type="scientific">Sulfobacillus benefaciens</name>
    <dbReference type="NCBI Taxonomy" id="453960"/>
    <lineage>
        <taxon>Bacteria</taxon>
        <taxon>Bacillati</taxon>
        <taxon>Bacillota</taxon>
        <taxon>Clostridia</taxon>
        <taxon>Eubacteriales</taxon>
        <taxon>Clostridiales Family XVII. Incertae Sedis</taxon>
        <taxon>Sulfobacillus</taxon>
    </lineage>
</organism>
<proteinExistence type="predicted"/>
<name>A0A2T2X9M6_9FIRM</name>
<dbReference type="InterPro" id="IPR013325">
    <property type="entry name" value="RNA_pol_sigma_r2"/>
</dbReference>
<evidence type="ECO:0000313" key="5">
    <source>
        <dbReference type="EMBL" id="PSR31221.1"/>
    </source>
</evidence>
<keyword evidence="2" id="KW-0731">Sigma factor</keyword>
<dbReference type="InterPro" id="IPR016032">
    <property type="entry name" value="Sig_transdc_resp-reg_C-effctor"/>
</dbReference>
<comment type="caution">
    <text evidence="5">The sequence shown here is derived from an EMBL/GenBank/DDBJ whole genome shotgun (WGS) entry which is preliminary data.</text>
</comment>
<evidence type="ECO:0000313" key="6">
    <source>
        <dbReference type="Proteomes" id="UP000242972"/>
    </source>
</evidence>
<evidence type="ECO:0000256" key="3">
    <source>
        <dbReference type="ARBA" id="ARBA00023125"/>
    </source>
</evidence>
<dbReference type="InterPro" id="IPR014284">
    <property type="entry name" value="RNA_pol_sigma-70_dom"/>
</dbReference>
<dbReference type="GO" id="GO:0006352">
    <property type="term" value="P:DNA-templated transcription initiation"/>
    <property type="evidence" value="ECO:0007669"/>
    <property type="project" value="InterPro"/>
</dbReference>
<evidence type="ECO:0000256" key="1">
    <source>
        <dbReference type="ARBA" id="ARBA00023015"/>
    </source>
</evidence>
<dbReference type="InterPro" id="IPR036388">
    <property type="entry name" value="WH-like_DNA-bd_sf"/>
</dbReference>
<evidence type="ECO:0000256" key="2">
    <source>
        <dbReference type="ARBA" id="ARBA00023082"/>
    </source>
</evidence>
<dbReference type="Gene3D" id="1.10.1740.10">
    <property type="match status" value="1"/>
</dbReference>
<dbReference type="NCBIfam" id="TIGR02937">
    <property type="entry name" value="sigma70-ECF"/>
    <property type="match status" value="1"/>
</dbReference>
<dbReference type="EMBL" id="PXYW01000066">
    <property type="protein sequence ID" value="PSR31221.1"/>
    <property type="molecule type" value="Genomic_DNA"/>
</dbReference>
<dbReference type="SUPFAM" id="SSF46894">
    <property type="entry name" value="C-terminal effector domain of the bipartite response regulators"/>
    <property type="match status" value="1"/>
</dbReference>
<evidence type="ECO:0000256" key="4">
    <source>
        <dbReference type="ARBA" id="ARBA00023163"/>
    </source>
</evidence>
<protein>
    <submittedName>
        <fullName evidence="5">Uncharacterized protein</fullName>
    </submittedName>
</protein>
<keyword evidence="4" id="KW-0804">Transcription</keyword>
<dbReference type="SUPFAM" id="SSF88946">
    <property type="entry name" value="Sigma2 domain of RNA polymerase sigma factors"/>
    <property type="match status" value="1"/>
</dbReference>
<reference evidence="5 6" key="1">
    <citation type="journal article" date="2014" name="BMC Genomics">
        <title>Comparison of environmental and isolate Sulfobacillus genomes reveals diverse carbon, sulfur, nitrogen, and hydrogen metabolisms.</title>
        <authorList>
            <person name="Justice N.B."/>
            <person name="Norman A."/>
            <person name="Brown C.T."/>
            <person name="Singh A."/>
            <person name="Thomas B.C."/>
            <person name="Banfield J.F."/>
        </authorList>
    </citation>
    <scope>NUCLEOTIDE SEQUENCE [LARGE SCALE GENOMIC DNA]</scope>
    <source>
        <strain evidence="5">AMDSBA4</strain>
    </source>
</reference>
<dbReference type="AlphaFoldDB" id="A0A2T2X9M6"/>
<dbReference type="InterPro" id="IPR039425">
    <property type="entry name" value="RNA_pol_sigma-70-like"/>
</dbReference>
<sequence length="243" mass="27739">MSAARPSSDPSHQDGAPLPDAALVWQTQSGHPEAFAPLLQRYEARLQWWTRDYFLSGGDRADVDQVARIAFWQAVQQYRVQDPAAQAFAVWVQVAVVRDLQDAVHTLRRRKRHAAERPLSLDAARKTTGTPSGAEAIAVLLDTVAAPDLSPEAVWIAQETVQDFWQALPTVLSSREWRVWQMWWQTQSIAETAHRLGLSYKFVDNALQRIRRKAQALWQFLSEESSSTQSVPQIARRFRRRTR</sequence>
<keyword evidence="3" id="KW-0238">DNA-binding</keyword>
<accession>A0A2T2X9M6</accession>
<dbReference type="PANTHER" id="PTHR43133">
    <property type="entry name" value="RNA POLYMERASE ECF-TYPE SIGMA FACTO"/>
    <property type="match status" value="1"/>
</dbReference>
<keyword evidence="1" id="KW-0805">Transcription regulation</keyword>
<gene>
    <name evidence="5" type="ORF">C7B46_17020</name>
</gene>
<dbReference type="Proteomes" id="UP000242972">
    <property type="component" value="Unassembled WGS sequence"/>
</dbReference>
<dbReference type="Gene3D" id="1.10.10.10">
    <property type="entry name" value="Winged helix-like DNA-binding domain superfamily/Winged helix DNA-binding domain"/>
    <property type="match status" value="1"/>
</dbReference>
<dbReference type="PANTHER" id="PTHR43133:SF8">
    <property type="entry name" value="RNA POLYMERASE SIGMA FACTOR HI_1459-RELATED"/>
    <property type="match status" value="1"/>
</dbReference>